<reference evidence="3" key="1">
    <citation type="journal article" date="2021" name="Nat. Commun.">
        <title>Genetic determinants of endophytism in the Arabidopsis root mycobiome.</title>
        <authorList>
            <person name="Mesny F."/>
            <person name="Miyauchi S."/>
            <person name="Thiergart T."/>
            <person name="Pickel B."/>
            <person name="Atanasova L."/>
            <person name="Karlsson M."/>
            <person name="Huettel B."/>
            <person name="Barry K.W."/>
            <person name="Haridas S."/>
            <person name="Chen C."/>
            <person name="Bauer D."/>
            <person name="Andreopoulos W."/>
            <person name="Pangilinan J."/>
            <person name="LaButti K."/>
            <person name="Riley R."/>
            <person name="Lipzen A."/>
            <person name="Clum A."/>
            <person name="Drula E."/>
            <person name="Henrissat B."/>
            <person name="Kohler A."/>
            <person name="Grigoriev I.V."/>
            <person name="Martin F.M."/>
            <person name="Hacquard S."/>
        </authorList>
    </citation>
    <scope>NUCLEOTIDE SEQUENCE</scope>
    <source>
        <strain evidence="3">MPI-CAGE-CH-0235</strain>
    </source>
</reference>
<feature type="region of interest" description="Disordered" evidence="1">
    <location>
        <begin position="209"/>
        <end position="237"/>
    </location>
</feature>
<evidence type="ECO:0000313" key="3">
    <source>
        <dbReference type="EMBL" id="KAH7309777.1"/>
    </source>
</evidence>
<dbReference type="Gene3D" id="1.20.1420.10">
    <property type="entry name" value="Talin, central domain"/>
    <property type="match status" value="1"/>
</dbReference>
<dbReference type="OrthoDB" id="4088536at2759"/>
<feature type="domain" description="Cyclin-D1-binding protein 1-like N-terminal" evidence="2">
    <location>
        <begin position="63"/>
        <end position="214"/>
    </location>
</feature>
<accession>A0A8K0SJL3</accession>
<dbReference type="InterPro" id="IPR049317">
    <property type="entry name" value="GCIP-like_N"/>
</dbReference>
<comment type="caution">
    <text evidence="3">The sequence shown here is derived from an EMBL/GenBank/DDBJ whole genome shotgun (WGS) entry which is preliminary data.</text>
</comment>
<evidence type="ECO:0000313" key="4">
    <source>
        <dbReference type="Proteomes" id="UP000813444"/>
    </source>
</evidence>
<sequence>MASTETSLQDLDSIVQTASAFVVQLQTVLDEIHKSAAPSSTTLNTTAEASQDPNVDALALARDAASLIKAHSTKISLLIINKPFTASAVTTVVRELVAGPIPGIASAAQSCDPDRYTNLLRRELAWCARRVLAGLHELLLLIPKDGKVLPQDKHKGFSADAKGSITTTGVLWSACDDVVNLSNGGVAGFMLKQVEGWRDTLKDVMEELKEWSEEEPDDDDDESDAGTDGEDAGVTNSHTATQDMLDELMDSHRAIPRSDPENIRPRLNTSLTRIRLVILLYQAIVKRRIKKLPAIPSDTASTHKVPQRLDEAASLLRKIPDQFGDLACAFYELDVVEIDKAMDQCFFDAFAASELLNKDWEGARDVFSEWTDKFRTEIKKE</sequence>
<dbReference type="PANTHER" id="PTHR15492">
    <property type="entry name" value="CYCLIN D1-BINDING PROTEIN 1"/>
    <property type="match status" value="1"/>
</dbReference>
<dbReference type="InterPro" id="IPR026907">
    <property type="entry name" value="GCIP-like"/>
</dbReference>
<dbReference type="Gene3D" id="1.20.1410.10">
    <property type="entry name" value="I/LWEQ domain"/>
    <property type="match status" value="1"/>
</dbReference>
<dbReference type="AlphaFoldDB" id="A0A8K0SJL3"/>
<keyword evidence="4" id="KW-1185">Reference proteome</keyword>
<dbReference type="EMBL" id="JAGPNK010000013">
    <property type="protein sequence ID" value="KAH7309777.1"/>
    <property type="molecule type" value="Genomic_DNA"/>
</dbReference>
<protein>
    <recommendedName>
        <fullName evidence="2">Cyclin-D1-binding protein 1-like N-terminal domain-containing protein</fullName>
    </recommendedName>
</protein>
<proteinExistence type="predicted"/>
<dbReference type="Proteomes" id="UP000813444">
    <property type="component" value="Unassembled WGS sequence"/>
</dbReference>
<feature type="compositionally biased region" description="Acidic residues" evidence="1">
    <location>
        <begin position="212"/>
        <end position="231"/>
    </location>
</feature>
<dbReference type="PANTHER" id="PTHR15492:SF1">
    <property type="entry name" value="CYCLIN-D1-BINDING PROTEIN 1"/>
    <property type="match status" value="1"/>
</dbReference>
<gene>
    <name evidence="3" type="ORF">B0I35DRAFT_358942</name>
</gene>
<organism evidence="3 4">
    <name type="scientific">Stachybotrys elegans</name>
    <dbReference type="NCBI Taxonomy" id="80388"/>
    <lineage>
        <taxon>Eukaryota</taxon>
        <taxon>Fungi</taxon>
        <taxon>Dikarya</taxon>
        <taxon>Ascomycota</taxon>
        <taxon>Pezizomycotina</taxon>
        <taxon>Sordariomycetes</taxon>
        <taxon>Hypocreomycetidae</taxon>
        <taxon>Hypocreales</taxon>
        <taxon>Stachybotryaceae</taxon>
        <taxon>Stachybotrys</taxon>
    </lineage>
</organism>
<dbReference type="GO" id="GO:0005634">
    <property type="term" value="C:nucleus"/>
    <property type="evidence" value="ECO:0007669"/>
    <property type="project" value="TreeGrafter"/>
</dbReference>
<name>A0A8K0SJL3_9HYPO</name>
<dbReference type="Pfam" id="PF13324">
    <property type="entry name" value="GCIP_N"/>
    <property type="match status" value="1"/>
</dbReference>
<evidence type="ECO:0000259" key="2">
    <source>
        <dbReference type="Pfam" id="PF13324"/>
    </source>
</evidence>
<evidence type="ECO:0000256" key="1">
    <source>
        <dbReference type="SAM" id="MobiDB-lite"/>
    </source>
</evidence>